<comment type="subcellular location">
    <subcellularLocation>
        <location evidence="1 18">Cell inner membrane</location>
        <topology evidence="1 18">Multi-pass membrane protein</topology>
    </subcellularLocation>
</comment>
<proteinExistence type="inferred from homology"/>
<evidence type="ECO:0000256" key="17">
    <source>
        <dbReference type="ARBA" id="ARBA00047804"/>
    </source>
</evidence>
<dbReference type="EMBL" id="SHLY01000002">
    <property type="protein sequence ID" value="TAA46926.1"/>
    <property type="molecule type" value="Genomic_DNA"/>
</dbReference>
<protein>
    <recommendedName>
        <fullName evidence="18">Thiol:disulfide interchange protein DsbD</fullName>
        <ecNumber evidence="18">1.8.1.8</ecNumber>
    </recommendedName>
    <alternativeName>
        <fullName evidence="18">Protein-disulfide reductase</fullName>
        <shortName evidence="18">Disulfide reductase</shortName>
    </alternativeName>
</protein>
<evidence type="ECO:0000256" key="18">
    <source>
        <dbReference type="HAMAP-Rule" id="MF_00399"/>
    </source>
</evidence>
<dbReference type="SUPFAM" id="SSF52833">
    <property type="entry name" value="Thioredoxin-like"/>
    <property type="match status" value="1"/>
</dbReference>
<dbReference type="PROSITE" id="PS51352">
    <property type="entry name" value="THIOREDOXIN_2"/>
    <property type="match status" value="1"/>
</dbReference>
<evidence type="ECO:0000256" key="9">
    <source>
        <dbReference type="ARBA" id="ARBA00022982"/>
    </source>
</evidence>
<keyword evidence="14 18" id="KW-1015">Disulfide bond</keyword>
<dbReference type="InterPro" id="IPR036929">
    <property type="entry name" value="DsbDN_sf"/>
</dbReference>
<evidence type="ECO:0000256" key="5">
    <source>
        <dbReference type="ARBA" id="ARBA00022519"/>
    </source>
</evidence>
<evidence type="ECO:0000259" key="19">
    <source>
        <dbReference type="PROSITE" id="PS51352"/>
    </source>
</evidence>
<comment type="function">
    <text evidence="18">Required to facilitate the formation of correct disulfide bonds in some periplasmic proteins and for the assembly of the periplasmic c-type cytochromes. Acts by transferring electrons from cytoplasmic thioredoxin to the periplasm. This transfer involves a cascade of disulfide bond formation and reduction steps.</text>
</comment>
<dbReference type="InterPro" id="IPR013766">
    <property type="entry name" value="Thioredoxin_domain"/>
</dbReference>
<feature type="transmembrane region" description="Helical" evidence="18">
    <location>
        <begin position="387"/>
        <end position="405"/>
    </location>
</feature>
<evidence type="ECO:0000256" key="10">
    <source>
        <dbReference type="ARBA" id="ARBA00022989"/>
    </source>
</evidence>
<keyword evidence="12 18" id="KW-0520">NAD</keyword>
<dbReference type="Proteomes" id="UP000292544">
    <property type="component" value="Unassembled WGS sequence"/>
</dbReference>
<reference evidence="21" key="1">
    <citation type="submission" date="2019-02" db="EMBL/GenBank/DDBJ databases">
        <title>Draft genome sequence of Muricauda sp. 176CP4-71.</title>
        <authorList>
            <person name="Park J.-S."/>
        </authorList>
    </citation>
    <scope>NUCLEOTIDE SEQUENCE [LARGE SCALE GENOMIC DNA]</scope>
    <source>
        <strain evidence="21">176GS2-150</strain>
    </source>
</reference>
<dbReference type="Pfam" id="PF13899">
    <property type="entry name" value="Thioredoxin_7"/>
    <property type="match status" value="1"/>
</dbReference>
<dbReference type="PANTHER" id="PTHR32234">
    <property type="entry name" value="THIOL:DISULFIDE INTERCHANGE PROTEIN DSBD"/>
    <property type="match status" value="1"/>
</dbReference>
<evidence type="ECO:0000256" key="7">
    <source>
        <dbReference type="ARBA" id="ARBA00022729"/>
    </source>
</evidence>
<name>A0ABY1WQE9_9GAMM</name>
<evidence type="ECO:0000256" key="16">
    <source>
        <dbReference type="ARBA" id="ARBA00047388"/>
    </source>
</evidence>
<feature type="domain" description="Thioredoxin" evidence="19">
    <location>
        <begin position="439"/>
        <end position="587"/>
    </location>
</feature>
<evidence type="ECO:0000256" key="2">
    <source>
        <dbReference type="ARBA" id="ARBA00007241"/>
    </source>
</evidence>
<dbReference type="HAMAP" id="MF_00399">
    <property type="entry name" value="DbsD"/>
    <property type="match status" value="1"/>
</dbReference>
<comment type="caution">
    <text evidence="20">The sequence shown here is derived from an EMBL/GenBank/DDBJ whole genome shotgun (WGS) entry which is preliminary data.</text>
</comment>
<dbReference type="EC" id="1.8.1.8" evidence="18"/>
<dbReference type="NCBIfam" id="NF001419">
    <property type="entry name" value="PRK00293.1"/>
    <property type="match status" value="1"/>
</dbReference>
<feature type="transmembrane region" description="Helical" evidence="18">
    <location>
        <begin position="267"/>
        <end position="289"/>
    </location>
</feature>
<dbReference type="Gene3D" id="2.60.40.1250">
    <property type="entry name" value="Thiol:disulfide interchange protein DsbD, N-terminal domain"/>
    <property type="match status" value="1"/>
</dbReference>
<feature type="transmembrane region" description="Helical" evidence="18">
    <location>
        <begin position="235"/>
        <end position="255"/>
    </location>
</feature>
<feature type="chain" id="PRO_5044944528" description="Thiol:disulfide interchange protein DsbD" evidence="18">
    <location>
        <begin position="21"/>
        <end position="588"/>
    </location>
</feature>
<evidence type="ECO:0000313" key="20">
    <source>
        <dbReference type="EMBL" id="TAA46926.1"/>
    </source>
</evidence>
<comment type="catalytic activity">
    <reaction evidence="17 18">
        <text>[protein]-dithiol + NADP(+) = [protein]-disulfide + NADPH + H(+)</text>
        <dbReference type="Rhea" id="RHEA:18753"/>
        <dbReference type="Rhea" id="RHEA-COMP:10593"/>
        <dbReference type="Rhea" id="RHEA-COMP:10594"/>
        <dbReference type="ChEBI" id="CHEBI:15378"/>
        <dbReference type="ChEBI" id="CHEBI:29950"/>
        <dbReference type="ChEBI" id="CHEBI:50058"/>
        <dbReference type="ChEBI" id="CHEBI:57783"/>
        <dbReference type="ChEBI" id="CHEBI:58349"/>
        <dbReference type="EC" id="1.8.1.8"/>
    </reaction>
</comment>
<dbReference type="InterPro" id="IPR035671">
    <property type="entry name" value="DsbD_gamma"/>
</dbReference>
<evidence type="ECO:0000256" key="3">
    <source>
        <dbReference type="ARBA" id="ARBA00022448"/>
    </source>
</evidence>
<organism evidence="20 21">
    <name type="scientific">Corallincola spongiicola</name>
    <dbReference type="NCBI Taxonomy" id="2520508"/>
    <lineage>
        <taxon>Bacteria</taxon>
        <taxon>Pseudomonadati</taxon>
        <taxon>Pseudomonadota</taxon>
        <taxon>Gammaproteobacteria</taxon>
        <taxon>Alteromonadales</taxon>
        <taxon>Psychromonadaceae</taxon>
        <taxon>Corallincola</taxon>
    </lineage>
</organism>
<keyword evidence="4 18" id="KW-1003">Cell membrane</keyword>
<dbReference type="Pfam" id="PF11412">
    <property type="entry name" value="DsbD_N"/>
    <property type="match status" value="1"/>
</dbReference>
<dbReference type="SUPFAM" id="SSF74863">
    <property type="entry name" value="Thiol:disulfide interchange protein DsbD, N-terminal domain (DsbD-alpha)"/>
    <property type="match status" value="1"/>
</dbReference>
<dbReference type="InterPro" id="IPR036249">
    <property type="entry name" value="Thioredoxin-like_sf"/>
</dbReference>
<comment type="catalytic activity">
    <reaction evidence="16 18">
        <text>[protein]-dithiol + NAD(+) = [protein]-disulfide + NADH + H(+)</text>
        <dbReference type="Rhea" id="RHEA:18749"/>
        <dbReference type="Rhea" id="RHEA-COMP:10593"/>
        <dbReference type="Rhea" id="RHEA-COMP:10594"/>
        <dbReference type="ChEBI" id="CHEBI:15378"/>
        <dbReference type="ChEBI" id="CHEBI:29950"/>
        <dbReference type="ChEBI" id="CHEBI:50058"/>
        <dbReference type="ChEBI" id="CHEBI:57540"/>
        <dbReference type="ChEBI" id="CHEBI:57945"/>
        <dbReference type="EC" id="1.8.1.8"/>
    </reaction>
</comment>
<evidence type="ECO:0000256" key="11">
    <source>
        <dbReference type="ARBA" id="ARBA00023002"/>
    </source>
</evidence>
<dbReference type="Pfam" id="PF02683">
    <property type="entry name" value="DsbD_TM"/>
    <property type="match status" value="1"/>
</dbReference>
<dbReference type="CDD" id="cd02953">
    <property type="entry name" value="DsbDgamma"/>
    <property type="match status" value="1"/>
</dbReference>
<feature type="transmembrane region" description="Helical" evidence="18">
    <location>
        <begin position="189"/>
        <end position="214"/>
    </location>
</feature>
<keyword evidence="7 18" id="KW-0732">Signal</keyword>
<dbReference type="InterPro" id="IPR017937">
    <property type="entry name" value="Thioredoxin_CS"/>
</dbReference>
<keyword evidence="8 18" id="KW-0201">Cytochrome c-type biogenesis</keyword>
<keyword evidence="9 18" id="KW-0249">Electron transport</keyword>
<evidence type="ECO:0000256" key="8">
    <source>
        <dbReference type="ARBA" id="ARBA00022748"/>
    </source>
</evidence>
<evidence type="ECO:0000256" key="14">
    <source>
        <dbReference type="ARBA" id="ARBA00023157"/>
    </source>
</evidence>
<evidence type="ECO:0000256" key="4">
    <source>
        <dbReference type="ARBA" id="ARBA00022475"/>
    </source>
</evidence>
<feature type="transmembrane region" description="Helical" evidence="18">
    <location>
        <begin position="437"/>
        <end position="456"/>
    </location>
</feature>
<dbReference type="InterPro" id="IPR003834">
    <property type="entry name" value="Cyt_c_assmbl_TM_dom"/>
</dbReference>
<keyword evidence="11 18" id="KW-0560">Oxidoreductase</keyword>
<sequence length="588" mass="62756" precursor="true">MWLKMRFFSMLFLLPTLVSASGLSGLLPADDQFLPVDEAFQFSYQQNGSSVELNWQVADEYYLYRDKFKFKVNGAEMGTAERPAGILYMDEYFGETQVYYHQAVITVPVSSISDNAELTVTYQGCAAAGLCYPPTRKTVYLQPQPDEAAAALATDTPAADGNATTERASGVPMDQGGFNALLSEASVGWALLLFFILGVGLAFTPCVFPMYPILSGILVGQGDKLTTRRAFSLSLVYVQGMAITYAALGLVVATAGLKFQAALQHPAVLLSLGGLFVVLSLSMFGAFNFQLPSHWVSRISNVSNSQKSGSYIGVGIMGVLSGLVASPCTTAPLSGALLYVAQSGDLVLGGLALYLLSVGMGLPLLIIGTSGGKLLPKAGAWMDSIKMLFGFVLLAAALLLVGRLLPTIVESLLWALLITVTLLFLAFTKYGAERGHFTARITVAVLALTVGGWTAINGLKQQPATITGQFINVANVSELQQQVDAAAAAGKPVMLDLYADWCVACKEFEQKTFPAEHVVQRLDQFVLLKADVTDNSGEAIALLESLGVLGLPTLVFYDPSAAELATLRVTGFQGPDRFAEHLDRVLAE</sequence>
<evidence type="ECO:0000256" key="15">
    <source>
        <dbReference type="ARBA" id="ARBA00023284"/>
    </source>
</evidence>
<feature type="disulfide bond" description="Redox-active" evidence="18">
    <location>
        <begin position="502"/>
        <end position="505"/>
    </location>
</feature>
<accession>A0ABY1WQE9</accession>
<evidence type="ECO:0000256" key="6">
    <source>
        <dbReference type="ARBA" id="ARBA00022692"/>
    </source>
</evidence>
<evidence type="ECO:0000256" key="1">
    <source>
        <dbReference type="ARBA" id="ARBA00004429"/>
    </source>
</evidence>
<feature type="transmembrane region" description="Helical" evidence="18">
    <location>
        <begin position="346"/>
        <end position="367"/>
    </location>
</feature>
<evidence type="ECO:0000313" key="21">
    <source>
        <dbReference type="Proteomes" id="UP000292544"/>
    </source>
</evidence>
<gene>
    <name evidence="18" type="primary">dsbD</name>
    <name evidence="20" type="ORF">EXY25_06620</name>
</gene>
<dbReference type="Gene3D" id="3.40.30.10">
    <property type="entry name" value="Glutaredoxin"/>
    <property type="match status" value="1"/>
</dbReference>
<keyword evidence="3 18" id="KW-0813">Transport</keyword>
<dbReference type="InterPro" id="IPR022910">
    <property type="entry name" value="Thiol_diS_interchange_DbsD"/>
</dbReference>
<keyword evidence="15 18" id="KW-0676">Redox-active center</keyword>
<feature type="transmembrane region" description="Helical" evidence="18">
    <location>
        <begin position="411"/>
        <end position="430"/>
    </location>
</feature>
<feature type="signal peptide" evidence="18">
    <location>
        <begin position="1"/>
        <end position="20"/>
    </location>
</feature>
<feature type="disulfide bond" description="Redox-active" evidence="18">
    <location>
        <begin position="206"/>
        <end position="328"/>
    </location>
</feature>
<feature type="disulfide bond" description="Redox-active" evidence="18">
    <location>
        <begin position="125"/>
        <end position="131"/>
    </location>
</feature>
<keyword evidence="10 18" id="KW-1133">Transmembrane helix</keyword>
<evidence type="ECO:0000256" key="13">
    <source>
        <dbReference type="ARBA" id="ARBA00023136"/>
    </source>
</evidence>
<dbReference type="InterPro" id="IPR028250">
    <property type="entry name" value="DsbDN"/>
</dbReference>
<keyword evidence="6 18" id="KW-0812">Transmembrane</keyword>
<dbReference type="PANTHER" id="PTHR32234:SF0">
    <property type="entry name" value="THIOL:DISULFIDE INTERCHANGE PROTEIN DSBD"/>
    <property type="match status" value="1"/>
</dbReference>
<keyword evidence="21" id="KW-1185">Reference proteome</keyword>
<keyword evidence="13 18" id="KW-0472">Membrane</keyword>
<comment type="similarity">
    <text evidence="2 18">Belongs to the thioredoxin family. DsbD subfamily.</text>
</comment>
<evidence type="ECO:0000256" key="12">
    <source>
        <dbReference type="ARBA" id="ARBA00023027"/>
    </source>
</evidence>
<dbReference type="RefSeq" id="WP_130566181.1">
    <property type="nucleotide sequence ID" value="NZ_SHLY01000002.1"/>
</dbReference>
<feature type="transmembrane region" description="Helical" evidence="18">
    <location>
        <begin position="310"/>
        <end position="340"/>
    </location>
</feature>
<keyword evidence="5 18" id="KW-0997">Cell inner membrane</keyword>
<dbReference type="PROSITE" id="PS00194">
    <property type="entry name" value="THIOREDOXIN_1"/>
    <property type="match status" value="1"/>
</dbReference>